<sequence>MLIMKHCYKIRIAAWSLLLFGAVFTACEDDLTISTGNDNIFETVDGTYGSVRSAAGAKQLTTIAIKDNKAGAGHLFFELSKNAETDVQVTFKIDADALAAYNAANSTNYQMYPTDKLSLENGGKVTIAAGSKRSESLELDINPGGTVGTTYAVAISATAGNGVEVSSNTQSYIYLVENLGVTPDPATKGDIKNLVYVEVNNESPLNAGEYMVDGVPFFDIVSIFAANINLDSDGRPYIFCNDQVSFVLANADKIIRPLQQKGIKVHLSILGNHDDAGMRSLNEKGAKAFAKELKAYIDIYGLDGFDFDDEYSSYAEGNYKGTSGSVVSSESECTPENYKKLLEECRKIMPKEEDVTFGIYWYTADDHPIGSGLENLIDYSVYGTYGAFRDYYGQDIPKEIQAPYAITLVSEDGGNLNKISVNDTHLDNVVNGGYKYFAFYNLGSSRMYESYFDKVAAKLWNKNVSWTGNYYTRTDLTAKKGSVPGYEFYLGEWTVTPGAALYVYHENDVPKWWDWTNAEAFDITITEDVQGKSYKVYGWDGKDITGTYPFIMNYDDRGIALCPSPQVIGTADGTTYAMSRATYSGAAWAAMAASDDAFVLETSMSGGAVYMYDSGKRYGFSLFTKDGDTYNAVEELKNPHSSGMYTLVKK</sequence>
<feature type="domain" description="BT-3987-like N-terminal" evidence="2">
    <location>
        <begin position="57"/>
        <end position="162"/>
    </location>
</feature>
<gene>
    <name evidence="3" type="ORF">F2Y86_06435</name>
</gene>
<protein>
    <submittedName>
        <fullName evidence="3">DUF1735 domain-containing protein</fullName>
    </submittedName>
</protein>
<evidence type="ECO:0000313" key="4">
    <source>
        <dbReference type="Proteomes" id="UP000325055"/>
    </source>
</evidence>
<dbReference type="EMBL" id="VVYW01000004">
    <property type="protein sequence ID" value="KAA5410326.1"/>
    <property type="molecule type" value="Genomic_DNA"/>
</dbReference>
<dbReference type="GO" id="GO:0005975">
    <property type="term" value="P:carbohydrate metabolic process"/>
    <property type="evidence" value="ECO:0007669"/>
    <property type="project" value="InterPro"/>
</dbReference>
<dbReference type="PROSITE" id="PS51257">
    <property type="entry name" value="PROKAR_LIPOPROTEIN"/>
    <property type="match status" value="1"/>
</dbReference>
<comment type="caution">
    <text evidence="3">The sequence shown here is derived from an EMBL/GenBank/DDBJ whole genome shotgun (WGS) entry which is preliminary data.</text>
</comment>
<evidence type="ECO:0000313" key="3">
    <source>
        <dbReference type="EMBL" id="KAA5410326.1"/>
    </source>
</evidence>
<name>A0A5M6ACE6_9BACE</name>
<feature type="signal peptide" evidence="1">
    <location>
        <begin position="1"/>
        <end position="25"/>
    </location>
</feature>
<accession>A0A5M6ACE6</accession>
<dbReference type="SUPFAM" id="SSF51445">
    <property type="entry name" value="(Trans)glycosidases"/>
    <property type="match status" value="1"/>
</dbReference>
<keyword evidence="1" id="KW-0732">Signal</keyword>
<evidence type="ECO:0000256" key="1">
    <source>
        <dbReference type="SAM" id="SignalP"/>
    </source>
</evidence>
<dbReference type="Proteomes" id="UP000325055">
    <property type="component" value="Unassembled WGS sequence"/>
</dbReference>
<proteinExistence type="predicted"/>
<dbReference type="Pfam" id="PF08522">
    <property type="entry name" value="BT_3987-like_N"/>
    <property type="match status" value="1"/>
</dbReference>
<dbReference type="InterPro" id="IPR017853">
    <property type="entry name" value="GH"/>
</dbReference>
<organism evidence="3 4">
    <name type="scientific">Bacteroides cellulosilyticus</name>
    <dbReference type="NCBI Taxonomy" id="246787"/>
    <lineage>
        <taxon>Bacteria</taxon>
        <taxon>Pseudomonadati</taxon>
        <taxon>Bacteroidota</taxon>
        <taxon>Bacteroidia</taxon>
        <taxon>Bacteroidales</taxon>
        <taxon>Bacteroidaceae</taxon>
        <taxon>Bacteroides</taxon>
    </lineage>
</organism>
<dbReference type="AlphaFoldDB" id="A0A5M6ACE6"/>
<dbReference type="InterPro" id="IPR013728">
    <property type="entry name" value="BT_3987-like_N"/>
</dbReference>
<reference evidence="3 4" key="1">
    <citation type="journal article" date="2019" name="Nat. Med.">
        <title>A library of human gut bacterial isolates paired with longitudinal multiomics data enables mechanistic microbiome research.</title>
        <authorList>
            <person name="Poyet M."/>
            <person name="Groussin M."/>
            <person name="Gibbons S.M."/>
            <person name="Avila-Pacheco J."/>
            <person name="Jiang X."/>
            <person name="Kearney S.M."/>
            <person name="Perrotta A.R."/>
            <person name="Berdy B."/>
            <person name="Zhao S."/>
            <person name="Lieberman T.D."/>
            <person name="Swanson P.K."/>
            <person name="Smith M."/>
            <person name="Roesemann S."/>
            <person name="Alexander J.E."/>
            <person name="Rich S.A."/>
            <person name="Livny J."/>
            <person name="Vlamakis H."/>
            <person name="Clish C."/>
            <person name="Bullock K."/>
            <person name="Deik A."/>
            <person name="Scott J."/>
            <person name="Pierce K.A."/>
            <person name="Xavier R.J."/>
            <person name="Alm E.J."/>
        </authorList>
    </citation>
    <scope>NUCLEOTIDE SEQUENCE [LARGE SCALE GENOMIC DNA]</scope>
    <source>
        <strain evidence="3 4">BIOML-A7</strain>
    </source>
</reference>
<dbReference type="PROSITE" id="PS01095">
    <property type="entry name" value="GH18_1"/>
    <property type="match status" value="1"/>
</dbReference>
<dbReference type="Gene3D" id="3.20.20.80">
    <property type="entry name" value="Glycosidases"/>
    <property type="match status" value="1"/>
</dbReference>
<dbReference type="GO" id="GO:0004553">
    <property type="term" value="F:hydrolase activity, hydrolyzing O-glycosyl compounds"/>
    <property type="evidence" value="ECO:0007669"/>
    <property type="project" value="InterPro"/>
</dbReference>
<evidence type="ECO:0000259" key="2">
    <source>
        <dbReference type="Pfam" id="PF08522"/>
    </source>
</evidence>
<dbReference type="InterPro" id="IPR001579">
    <property type="entry name" value="Glyco_hydro_18_chit_AS"/>
</dbReference>
<dbReference type="Gene3D" id="2.60.40.1740">
    <property type="entry name" value="hypothetical protein (bacova_03559)"/>
    <property type="match status" value="1"/>
</dbReference>
<feature type="chain" id="PRO_5024397798" evidence="1">
    <location>
        <begin position="26"/>
        <end position="650"/>
    </location>
</feature>